<protein>
    <submittedName>
        <fullName evidence="2">Uncharacterized protein</fullName>
    </submittedName>
</protein>
<dbReference type="OrthoDB" id="4155372at2759"/>
<reference evidence="2 3" key="1">
    <citation type="submission" date="2013-03" db="EMBL/GenBank/DDBJ databases">
        <title>The Genome Sequence of Capronia coronata CBS 617.96.</title>
        <authorList>
            <consortium name="The Broad Institute Genomics Platform"/>
            <person name="Cuomo C."/>
            <person name="de Hoog S."/>
            <person name="Gorbushina A."/>
            <person name="Walker B."/>
            <person name="Young S.K."/>
            <person name="Zeng Q."/>
            <person name="Gargeya S."/>
            <person name="Fitzgerald M."/>
            <person name="Haas B."/>
            <person name="Abouelleil A."/>
            <person name="Allen A.W."/>
            <person name="Alvarado L."/>
            <person name="Arachchi H.M."/>
            <person name="Berlin A.M."/>
            <person name="Chapman S.B."/>
            <person name="Gainer-Dewar J."/>
            <person name="Goldberg J."/>
            <person name="Griggs A."/>
            <person name="Gujja S."/>
            <person name="Hansen M."/>
            <person name="Howarth C."/>
            <person name="Imamovic A."/>
            <person name="Ireland A."/>
            <person name="Larimer J."/>
            <person name="McCowan C."/>
            <person name="Murphy C."/>
            <person name="Pearson M."/>
            <person name="Poon T.W."/>
            <person name="Priest M."/>
            <person name="Roberts A."/>
            <person name="Saif S."/>
            <person name="Shea T."/>
            <person name="Sisk P."/>
            <person name="Sykes S."/>
            <person name="Wortman J."/>
            <person name="Nusbaum C."/>
            <person name="Birren B."/>
        </authorList>
    </citation>
    <scope>NUCLEOTIDE SEQUENCE [LARGE SCALE GENOMIC DNA]</scope>
    <source>
        <strain evidence="2 3">CBS 617.96</strain>
    </source>
</reference>
<keyword evidence="3" id="KW-1185">Reference proteome</keyword>
<feature type="region of interest" description="Disordered" evidence="1">
    <location>
        <begin position="158"/>
        <end position="183"/>
    </location>
</feature>
<evidence type="ECO:0000313" key="3">
    <source>
        <dbReference type="Proteomes" id="UP000019484"/>
    </source>
</evidence>
<name>W9YMG8_9EURO</name>
<dbReference type="GeneID" id="19158409"/>
<sequence>MAFPADASGFGLSGAGAEGAAAAAAAPLPPPEPITIPQAINDLLLILLQVRHRLKTLIDWYIYPEIVPNEIQAYDPRLVILQSRLKSLATLSYTQLPYLIDDSDGLAAQYLMGIVGQLLNAIHGIQSIFVNHYDRDLEERRPFASIWETLNYREDQLKQVPGLSPSNPRRLRPEDLRASDGTSTHELGRAFCRGALQISNNRDRGRISFVDRKDLAGEKYEQQKLKAFGGAFLHWECRDGQCAYRVRYHVASSVTSNIHTTDEIREHDRLAVQYRSSFLAKSHLYLPAAVGHKQQQQQQKTSLKYGCVFCFATTRHHQLVRGYSAFATARDLIAHIALEHRNPLPPSLMLHRFLVAVNGKALDDRKRWDLNLLKD</sequence>
<gene>
    <name evidence="2" type="ORF">A1O1_03517</name>
</gene>
<dbReference type="HOGENOM" id="CLU_842061_0_0_1"/>
<dbReference type="eggNOG" id="ENOG502RR13">
    <property type="taxonomic scope" value="Eukaryota"/>
</dbReference>
<evidence type="ECO:0000313" key="2">
    <source>
        <dbReference type="EMBL" id="EXJ90416.1"/>
    </source>
</evidence>
<dbReference type="EMBL" id="AMWN01000003">
    <property type="protein sequence ID" value="EXJ90416.1"/>
    <property type="molecule type" value="Genomic_DNA"/>
</dbReference>
<organism evidence="2 3">
    <name type="scientific">Capronia coronata CBS 617.96</name>
    <dbReference type="NCBI Taxonomy" id="1182541"/>
    <lineage>
        <taxon>Eukaryota</taxon>
        <taxon>Fungi</taxon>
        <taxon>Dikarya</taxon>
        <taxon>Ascomycota</taxon>
        <taxon>Pezizomycotina</taxon>
        <taxon>Eurotiomycetes</taxon>
        <taxon>Chaetothyriomycetidae</taxon>
        <taxon>Chaetothyriales</taxon>
        <taxon>Herpotrichiellaceae</taxon>
        <taxon>Capronia</taxon>
    </lineage>
</organism>
<dbReference type="AlphaFoldDB" id="W9YMG8"/>
<dbReference type="Proteomes" id="UP000019484">
    <property type="component" value="Unassembled WGS sequence"/>
</dbReference>
<dbReference type="RefSeq" id="XP_007722610.1">
    <property type="nucleotide sequence ID" value="XM_007724420.1"/>
</dbReference>
<accession>W9YMG8</accession>
<proteinExistence type="predicted"/>
<evidence type="ECO:0000256" key="1">
    <source>
        <dbReference type="SAM" id="MobiDB-lite"/>
    </source>
</evidence>
<dbReference type="STRING" id="1182541.W9YMG8"/>
<comment type="caution">
    <text evidence="2">The sequence shown here is derived from an EMBL/GenBank/DDBJ whole genome shotgun (WGS) entry which is preliminary data.</text>
</comment>